<evidence type="ECO:0000256" key="4">
    <source>
        <dbReference type="ARBA" id="ARBA00023004"/>
    </source>
</evidence>
<evidence type="ECO:0000259" key="5">
    <source>
        <dbReference type="Pfam" id="PF01814"/>
    </source>
</evidence>
<dbReference type="InterPro" id="IPR012312">
    <property type="entry name" value="Hemerythrin-like"/>
</dbReference>
<organism evidence="6 7">
    <name type="scientific">Cyclobacterium jeungdonense</name>
    <dbReference type="NCBI Taxonomy" id="708087"/>
    <lineage>
        <taxon>Bacteria</taxon>
        <taxon>Pseudomonadati</taxon>
        <taxon>Bacteroidota</taxon>
        <taxon>Cytophagia</taxon>
        <taxon>Cytophagales</taxon>
        <taxon>Cyclobacteriaceae</taxon>
        <taxon>Cyclobacterium</taxon>
    </lineage>
</organism>
<keyword evidence="7" id="KW-1185">Reference proteome</keyword>
<comment type="caution">
    <text evidence="6">The sequence shown here is derived from an EMBL/GenBank/DDBJ whole genome shotgun (WGS) entry which is preliminary data.</text>
</comment>
<evidence type="ECO:0000313" key="7">
    <source>
        <dbReference type="Proteomes" id="UP001236663"/>
    </source>
</evidence>
<dbReference type="InterPro" id="IPR019903">
    <property type="entry name" value="RIC_family"/>
</dbReference>
<evidence type="ECO:0000256" key="2">
    <source>
        <dbReference type="ARBA" id="ARBA00022490"/>
    </source>
</evidence>
<dbReference type="PANTHER" id="PTHR36438">
    <property type="entry name" value="IRON-SULFUR CLUSTER REPAIR PROTEIN YTFE"/>
    <property type="match status" value="1"/>
</dbReference>
<evidence type="ECO:0000256" key="3">
    <source>
        <dbReference type="ARBA" id="ARBA00022723"/>
    </source>
</evidence>
<evidence type="ECO:0000313" key="6">
    <source>
        <dbReference type="EMBL" id="MDN3688586.1"/>
    </source>
</evidence>
<name>A0ABT8C7U2_9BACT</name>
<dbReference type="Gene3D" id="1.10.3910.10">
    <property type="entry name" value="SP0561-like"/>
    <property type="match status" value="1"/>
</dbReference>
<proteinExistence type="predicted"/>
<reference evidence="7" key="1">
    <citation type="journal article" date="2019" name="Int. J. Syst. Evol. Microbiol.">
        <title>The Global Catalogue of Microorganisms (GCM) 10K type strain sequencing project: providing services to taxonomists for standard genome sequencing and annotation.</title>
        <authorList>
            <consortium name="The Broad Institute Genomics Platform"/>
            <consortium name="The Broad Institute Genome Sequencing Center for Infectious Disease"/>
            <person name="Wu L."/>
            <person name="Ma J."/>
        </authorList>
    </citation>
    <scope>NUCLEOTIDE SEQUENCE [LARGE SCALE GENOMIC DNA]</scope>
    <source>
        <strain evidence="7">CECT 7706</strain>
    </source>
</reference>
<evidence type="ECO:0000256" key="1">
    <source>
        <dbReference type="ARBA" id="ARBA00004496"/>
    </source>
</evidence>
<dbReference type="Pfam" id="PF04405">
    <property type="entry name" value="ScdA_N"/>
    <property type="match status" value="1"/>
</dbReference>
<accession>A0ABT8C7U2</accession>
<dbReference type="Pfam" id="PF01814">
    <property type="entry name" value="Hemerythrin"/>
    <property type="match status" value="1"/>
</dbReference>
<keyword evidence="3" id="KW-0479">Metal-binding</keyword>
<sequence>MMETAQKITIGELVAKDFRAATVFESFGIDFCCKGNRTIEEACEKKRIDVSEVKVALDNLLYNSSDDSHDYNFWPLDLLADYIEKKHHRYIEERIPLLLQYLNKLCKVHGEAHPELFEITRLFSAGAGELTTHMKKEELILFPYLRKMVKKPIGTSTVKASNFRSVKLPINMMMEEHEAEGDRFEKIAELTNNYNPPADACNTYKVTYSLLEEFESDLHRHIHLENNILFPRSIAYETKVHQLELK</sequence>
<feature type="domain" description="Hemerythrin-like" evidence="5">
    <location>
        <begin position="85"/>
        <end position="232"/>
    </location>
</feature>
<comment type="subcellular location">
    <subcellularLocation>
        <location evidence="1">Cytoplasm</location>
    </subcellularLocation>
</comment>
<keyword evidence="2" id="KW-0963">Cytoplasm</keyword>
<dbReference type="Proteomes" id="UP001236663">
    <property type="component" value="Unassembled WGS sequence"/>
</dbReference>
<dbReference type="PANTHER" id="PTHR36438:SF1">
    <property type="entry name" value="IRON-SULFUR CLUSTER REPAIR PROTEIN YTFE"/>
    <property type="match status" value="1"/>
</dbReference>
<protein>
    <submittedName>
        <fullName evidence="6">Iron-sulfur cluster repair di-iron protein</fullName>
    </submittedName>
</protein>
<dbReference type="NCBIfam" id="TIGR03652">
    <property type="entry name" value="FeS_repair_RIC"/>
    <property type="match status" value="1"/>
</dbReference>
<dbReference type="InterPro" id="IPR038062">
    <property type="entry name" value="ScdA-like_N_sf"/>
</dbReference>
<keyword evidence="4" id="KW-0408">Iron</keyword>
<dbReference type="Gene3D" id="1.20.120.520">
    <property type="entry name" value="nmb1532 protein domain like"/>
    <property type="match status" value="1"/>
</dbReference>
<dbReference type="EMBL" id="JAUFQS010000010">
    <property type="protein sequence ID" value="MDN3688586.1"/>
    <property type="molecule type" value="Genomic_DNA"/>
</dbReference>
<gene>
    <name evidence="6" type="primary">ric</name>
    <name evidence="6" type="ORF">QWZ15_12150</name>
</gene>
<dbReference type="RefSeq" id="WP_240459380.1">
    <property type="nucleotide sequence ID" value="NZ_JAUFQS010000010.1"/>
</dbReference>